<name>A0AA94WRM0_9BACI</name>
<keyword evidence="1" id="KW-0812">Transmembrane</keyword>
<keyword evidence="1" id="KW-0472">Membrane</keyword>
<dbReference type="RefSeq" id="WP_148966036.1">
    <property type="nucleotide sequence ID" value="NZ_VTEU01000004.1"/>
</dbReference>
<protein>
    <recommendedName>
        <fullName evidence="4">Tripartite tricarboxylate transporter TctB family protein</fullName>
    </recommendedName>
</protein>
<organism evidence="2 3">
    <name type="scientific">Sutcliffiella horikoshii</name>
    <dbReference type="NCBI Taxonomy" id="79883"/>
    <lineage>
        <taxon>Bacteria</taxon>
        <taxon>Bacillati</taxon>
        <taxon>Bacillota</taxon>
        <taxon>Bacilli</taxon>
        <taxon>Bacillales</taxon>
        <taxon>Bacillaceae</taxon>
        <taxon>Sutcliffiella</taxon>
    </lineage>
</organism>
<accession>A0AA94WRM0</accession>
<evidence type="ECO:0008006" key="4">
    <source>
        <dbReference type="Google" id="ProtNLM"/>
    </source>
</evidence>
<feature type="transmembrane region" description="Helical" evidence="1">
    <location>
        <begin position="53"/>
        <end position="72"/>
    </location>
</feature>
<evidence type="ECO:0000313" key="3">
    <source>
        <dbReference type="Proteomes" id="UP000323393"/>
    </source>
</evidence>
<reference evidence="2 3" key="1">
    <citation type="submission" date="2019-08" db="EMBL/GenBank/DDBJ databases">
        <title>Bacillus genomes from the desert of Cuatro Cienegas, Coahuila.</title>
        <authorList>
            <person name="Olmedo-Alvarez G."/>
        </authorList>
    </citation>
    <scope>NUCLEOTIDE SEQUENCE [LARGE SCALE GENOMIC DNA]</scope>
    <source>
        <strain evidence="2 3">CH88_3T</strain>
    </source>
</reference>
<proteinExistence type="predicted"/>
<dbReference type="Proteomes" id="UP000323393">
    <property type="component" value="Unassembled WGS sequence"/>
</dbReference>
<feature type="transmembrane region" description="Helical" evidence="1">
    <location>
        <begin position="84"/>
        <end position="111"/>
    </location>
</feature>
<feature type="transmembrane region" description="Helical" evidence="1">
    <location>
        <begin position="12"/>
        <end position="33"/>
    </location>
</feature>
<sequence length="155" mass="17872">MKILLKNKLLQFCIASPISILLITTLCIMTPVFDLRYPKIVDLRDTVTLVSSAYFLSSFYVIPLTIITEIIFKKIPAGAKAFKFMLYIFWAFLFFLLFLIPTFGFSIFAFIPFLLLFIYEECKAKTIHKFYIVLSITSVIAIIIIYLVSIPLTRA</sequence>
<comment type="caution">
    <text evidence="2">The sequence shown here is derived from an EMBL/GenBank/DDBJ whole genome shotgun (WGS) entry which is preliminary data.</text>
</comment>
<evidence type="ECO:0000256" key="1">
    <source>
        <dbReference type="SAM" id="Phobius"/>
    </source>
</evidence>
<keyword evidence="1" id="KW-1133">Transmembrane helix</keyword>
<gene>
    <name evidence="2" type="ORF">FZC74_11995</name>
</gene>
<dbReference type="EMBL" id="VTEU01000004">
    <property type="protein sequence ID" value="TYS58522.1"/>
    <property type="molecule type" value="Genomic_DNA"/>
</dbReference>
<feature type="transmembrane region" description="Helical" evidence="1">
    <location>
        <begin position="131"/>
        <end position="152"/>
    </location>
</feature>
<evidence type="ECO:0000313" key="2">
    <source>
        <dbReference type="EMBL" id="TYS58522.1"/>
    </source>
</evidence>
<dbReference type="AlphaFoldDB" id="A0AA94WRM0"/>